<dbReference type="PROSITE" id="PS51358">
    <property type="entry name" value="NOP"/>
    <property type="match status" value="1"/>
</dbReference>
<reference evidence="8" key="1">
    <citation type="journal article" date="2023" name="Commun. Biol.">
        <title>Genome analysis of Parmales, the sister group of diatoms, reveals the evolutionary specialization of diatoms from phago-mixotrophs to photoautotrophs.</title>
        <authorList>
            <person name="Ban H."/>
            <person name="Sato S."/>
            <person name="Yoshikawa S."/>
            <person name="Yamada K."/>
            <person name="Nakamura Y."/>
            <person name="Ichinomiya M."/>
            <person name="Sato N."/>
            <person name="Blanc-Mathieu R."/>
            <person name="Endo H."/>
            <person name="Kuwata A."/>
            <person name="Ogata H."/>
        </authorList>
    </citation>
    <scope>NUCLEOTIDE SEQUENCE [LARGE SCALE GENOMIC DNA]</scope>
</reference>
<dbReference type="Gene3D" id="1.10.287.4070">
    <property type="match status" value="1"/>
</dbReference>
<organism evidence="7 8">
    <name type="scientific">Triparma laevis f. inornata</name>
    <dbReference type="NCBI Taxonomy" id="1714386"/>
    <lineage>
        <taxon>Eukaryota</taxon>
        <taxon>Sar</taxon>
        <taxon>Stramenopiles</taxon>
        <taxon>Ochrophyta</taxon>
        <taxon>Bolidophyceae</taxon>
        <taxon>Parmales</taxon>
        <taxon>Triparmaceae</taxon>
        <taxon>Triparma</taxon>
    </lineage>
</organism>
<evidence type="ECO:0000256" key="1">
    <source>
        <dbReference type="ARBA" id="ARBA00004604"/>
    </source>
</evidence>
<keyword evidence="4" id="KW-0539">Nucleus</keyword>
<comment type="similarity">
    <text evidence="2">Belongs to the NOP5/NOP56 family.</text>
</comment>
<comment type="caution">
    <text evidence="7">The sequence shown here is derived from an EMBL/GenBank/DDBJ whole genome shotgun (WGS) entry which is preliminary data.</text>
</comment>
<dbReference type="PANTHER" id="PTHR10894">
    <property type="entry name" value="NUCLEOLAR PROTEIN 5 NUCLEOLAR PROTEIN NOP5 NOP58"/>
    <property type="match status" value="1"/>
</dbReference>
<dbReference type="Gene3D" id="1.10.246.90">
    <property type="entry name" value="Nop domain"/>
    <property type="match status" value="1"/>
</dbReference>
<dbReference type="InterPro" id="IPR042239">
    <property type="entry name" value="Nop_C"/>
</dbReference>
<dbReference type="GO" id="GO:0032040">
    <property type="term" value="C:small-subunit processome"/>
    <property type="evidence" value="ECO:0007669"/>
    <property type="project" value="InterPro"/>
</dbReference>
<evidence type="ECO:0000313" key="8">
    <source>
        <dbReference type="Proteomes" id="UP001162640"/>
    </source>
</evidence>
<proteinExistence type="inferred from homology"/>
<comment type="subcellular location">
    <subcellularLocation>
        <location evidence="1">Nucleus</location>
        <location evidence="1">Nucleolus</location>
    </subcellularLocation>
</comment>
<dbReference type="EMBL" id="BLQM01000061">
    <property type="protein sequence ID" value="GMH57926.1"/>
    <property type="molecule type" value="Genomic_DNA"/>
</dbReference>
<sequence length="512" mass="56187">MLVLFESPAGYGLFKCEDKVLEIEKDKIYGKYFEDSSKAAKKFKLEAFSAFSDTAEAVACATAAVEGSVGKKLAKFIKKNVSASDTLLIADKAQSEGLKEKVKMNIISNDLSLEIFRGIRHNMEDLMKDEVSSTDLKSMALGLSHSLSRYKLKFSPDKVDTMIVQAIGLLDELDKEINTYAMRVKEWYGWHMPELAKALPDNTHYAKLVLNVGLRTNIKNCDLNELFEQDNVDQSVIDNVKDLAEISMGTEISEMDIINIKSLAEQVRKYKYMPPSPPHNHLTPPPPPTPPTLPQVLSMSEYRAQLSTYLDNRMQAIAPNLTQMVGVLVGARLIAHSGSLINLAKMPASTVQILGAEKALFRALKTKHDTPKYGLIYHASLIGQAQPKNKGKIARVLAAKTSLATRVDALSDDPSSEIGLASRAKVEARLAQLEGTVQAGGNGVTAAQTPTYVAPVNGGGHNDSSDMVGIEAKKAKKEKKEKKRKSEGGEATEPEKKKKKEKKEKKEKKSKA</sequence>
<evidence type="ECO:0000313" key="7">
    <source>
        <dbReference type="EMBL" id="GMH57926.1"/>
    </source>
</evidence>
<feature type="region of interest" description="Disordered" evidence="5">
    <location>
        <begin position="452"/>
        <end position="512"/>
    </location>
</feature>
<dbReference type="InterPro" id="IPR012976">
    <property type="entry name" value="NOSIC"/>
</dbReference>
<dbReference type="InterPro" id="IPR045056">
    <property type="entry name" value="Nop56/Nop58"/>
</dbReference>
<dbReference type="PANTHER" id="PTHR10894:SF1">
    <property type="entry name" value="NUCLEOLAR PROTEIN 58"/>
    <property type="match status" value="1"/>
</dbReference>
<dbReference type="GO" id="GO:0031428">
    <property type="term" value="C:box C/D methylation guide snoRNP complex"/>
    <property type="evidence" value="ECO:0007669"/>
    <property type="project" value="InterPro"/>
</dbReference>
<keyword evidence="3" id="KW-0690">Ribosome biogenesis</keyword>
<feature type="domain" description="Nop" evidence="6">
    <location>
        <begin position="317"/>
        <end position="435"/>
    </location>
</feature>
<dbReference type="InterPro" id="IPR036070">
    <property type="entry name" value="Nop_dom_sf"/>
</dbReference>
<evidence type="ECO:0000256" key="2">
    <source>
        <dbReference type="ARBA" id="ARBA00009211"/>
    </source>
</evidence>
<evidence type="ECO:0000259" key="6">
    <source>
        <dbReference type="PROSITE" id="PS51358"/>
    </source>
</evidence>
<evidence type="ECO:0000256" key="5">
    <source>
        <dbReference type="SAM" id="MobiDB-lite"/>
    </source>
</evidence>
<dbReference type="Proteomes" id="UP001162640">
    <property type="component" value="Unassembled WGS sequence"/>
</dbReference>
<dbReference type="GO" id="GO:0042254">
    <property type="term" value="P:ribosome biogenesis"/>
    <property type="evidence" value="ECO:0007669"/>
    <property type="project" value="UniProtKB-KW"/>
</dbReference>
<name>A0A9W6ZTS1_9STRA</name>
<dbReference type="AlphaFoldDB" id="A0A9W6ZTS1"/>
<dbReference type="SUPFAM" id="SSF89124">
    <property type="entry name" value="Nop domain"/>
    <property type="match status" value="1"/>
</dbReference>
<feature type="compositionally biased region" description="Basic residues" evidence="5">
    <location>
        <begin position="497"/>
        <end position="512"/>
    </location>
</feature>
<gene>
    <name evidence="7" type="ORF">TL16_g02500</name>
</gene>
<protein>
    <recommendedName>
        <fullName evidence="6">Nop domain-containing protein</fullName>
    </recommendedName>
</protein>
<dbReference type="Pfam" id="PF01798">
    <property type="entry name" value="Nop"/>
    <property type="match status" value="2"/>
</dbReference>
<dbReference type="FunFam" id="1.10.246.90:FF:000003">
    <property type="entry name" value="Nucleolar protein 58"/>
    <property type="match status" value="1"/>
</dbReference>
<feature type="compositionally biased region" description="Basic and acidic residues" evidence="5">
    <location>
        <begin position="484"/>
        <end position="496"/>
    </location>
</feature>
<feature type="compositionally biased region" description="Basic residues" evidence="5">
    <location>
        <begin position="474"/>
        <end position="483"/>
    </location>
</feature>
<dbReference type="Pfam" id="PF08156">
    <property type="entry name" value="NOP5NT"/>
    <property type="match status" value="1"/>
</dbReference>
<dbReference type="InterPro" id="IPR012974">
    <property type="entry name" value="NOP58/56_N"/>
</dbReference>
<evidence type="ECO:0000256" key="4">
    <source>
        <dbReference type="ARBA" id="ARBA00023242"/>
    </source>
</evidence>
<accession>A0A9W6ZTS1</accession>
<dbReference type="InterPro" id="IPR002687">
    <property type="entry name" value="Nop_dom"/>
</dbReference>
<dbReference type="SMART" id="SM00931">
    <property type="entry name" value="NOSIC"/>
    <property type="match status" value="1"/>
</dbReference>
<evidence type="ECO:0000256" key="3">
    <source>
        <dbReference type="ARBA" id="ARBA00022517"/>
    </source>
</evidence>
<dbReference type="GO" id="GO:0030515">
    <property type="term" value="F:snoRNA binding"/>
    <property type="evidence" value="ECO:0007669"/>
    <property type="project" value="InterPro"/>
</dbReference>